<dbReference type="CDD" id="cd06558">
    <property type="entry name" value="crotonase-like"/>
    <property type="match status" value="1"/>
</dbReference>
<keyword evidence="3" id="KW-1185">Reference proteome</keyword>
<comment type="caution">
    <text evidence="2">The sequence shown here is derived from an EMBL/GenBank/DDBJ whole genome shotgun (WGS) entry which is preliminary data.</text>
</comment>
<proteinExistence type="inferred from homology"/>
<dbReference type="GO" id="GO:0003824">
    <property type="term" value="F:catalytic activity"/>
    <property type="evidence" value="ECO:0007669"/>
    <property type="project" value="UniProtKB-ARBA"/>
</dbReference>
<dbReference type="SUPFAM" id="SSF52096">
    <property type="entry name" value="ClpP/crotonase"/>
    <property type="match status" value="1"/>
</dbReference>
<dbReference type="Proteomes" id="UP001139447">
    <property type="component" value="Unassembled WGS sequence"/>
</dbReference>
<accession>A0A9X1VWV1</accession>
<evidence type="ECO:0000313" key="2">
    <source>
        <dbReference type="EMBL" id="MCJ0764892.1"/>
    </source>
</evidence>
<evidence type="ECO:0000256" key="1">
    <source>
        <dbReference type="ARBA" id="ARBA00005254"/>
    </source>
</evidence>
<dbReference type="InterPro" id="IPR029045">
    <property type="entry name" value="ClpP/crotonase-like_dom_sf"/>
</dbReference>
<dbReference type="RefSeq" id="WP_243307863.1">
    <property type="nucleotide sequence ID" value="NZ_JALGBI010000002.1"/>
</dbReference>
<dbReference type="EMBL" id="JALGBI010000002">
    <property type="protein sequence ID" value="MCJ0764892.1"/>
    <property type="molecule type" value="Genomic_DNA"/>
</dbReference>
<comment type="similarity">
    <text evidence="1">Belongs to the enoyl-CoA hydratase/isomerase family.</text>
</comment>
<reference evidence="2" key="1">
    <citation type="submission" date="2022-03" db="EMBL/GenBank/DDBJ databases">
        <authorList>
            <person name="Woo C.Y."/>
        </authorList>
    </citation>
    <scope>NUCLEOTIDE SEQUENCE</scope>
    <source>
        <strain evidence="2">CYS-02</strain>
    </source>
</reference>
<evidence type="ECO:0000313" key="3">
    <source>
        <dbReference type="Proteomes" id="UP001139447"/>
    </source>
</evidence>
<dbReference type="Pfam" id="PF00378">
    <property type="entry name" value="ECH_1"/>
    <property type="match status" value="1"/>
</dbReference>
<sequence length="238" mass="24945">MAENIRVSRDGAVLTIAIDRTEAGNRLTNEMAGALADALDAAGDSRVILLRAQGPDFCLGRDIEPPAPGAGVRALDVLRDDAGPIIALYAALARRNQPIVGLVQGKAWGIGLVLAAMCDLTFVTQGSSFRLRELERGIPPCIAMAPLLDRLAGKALAHLVYTAGEMDAAWALTHGVAGEIVADGALESRAREAAEKMASFPREVVEAVKQFMAHALHSGESRAALYGASLLANVLGSR</sequence>
<dbReference type="PANTHER" id="PTHR43802:SF1">
    <property type="entry name" value="IP11341P-RELATED"/>
    <property type="match status" value="1"/>
</dbReference>
<gene>
    <name evidence="2" type="ORF">MMF98_16875</name>
</gene>
<dbReference type="PANTHER" id="PTHR43802">
    <property type="entry name" value="ENOYL-COA HYDRATASE"/>
    <property type="match status" value="1"/>
</dbReference>
<dbReference type="AlphaFoldDB" id="A0A9X1VWV1"/>
<name>A0A9X1VWV1_9BURK</name>
<dbReference type="InterPro" id="IPR001753">
    <property type="entry name" value="Enoyl-CoA_hydra/iso"/>
</dbReference>
<organism evidence="2 3">
    <name type="scientific">Variovorax terrae</name>
    <dbReference type="NCBI Taxonomy" id="2923278"/>
    <lineage>
        <taxon>Bacteria</taxon>
        <taxon>Pseudomonadati</taxon>
        <taxon>Pseudomonadota</taxon>
        <taxon>Betaproteobacteria</taxon>
        <taxon>Burkholderiales</taxon>
        <taxon>Comamonadaceae</taxon>
        <taxon>Variovorax</taxon>
    </lineage>
</organism>
<dbReference type="Gene3D" id="3.90.226.10">
    <property type="entry name" value="2-enoyl-CoA Hydratase, Chain A, domain 1"/>
    <property type="match status" value="1"/>
</dbReference>
<protein>
    <submittedName>
        <fullName evidence="2">Enoyl-CoA hydratase/isomerase family protein</fullName>
    </submittedName>
</protein>